<dbReference type="EMBL" id="MLYV02000341">
    <property type="protein sequence ID" value="PSS08866.1"/>
    <property type="molecule type" value="Genomic_DNA"/>
</dbReference>
<reference evidence="1 2" key="1">
    <citation type="submission" date="2018-02" db="EMBL/GenBank/DDBJ databases">
        <title>Genome sequence of the basidiomycete white-rot fungus Phlebia centrifuga.</title>
        <authorList>
            <person name="Granchi Z."/>
            <person name="Peng M."/>
            <person name="de Vries R.P."/>
            <person name="Hilden K."/>
            <person name="Makela M.R."/>
            <person name="Grigoriev I."/>
            <person name="Riley R."/>
        </authorList>
    </citation>
    <scope>NUCLEOTIDE SEQUENCE [LARGE SCALE GENOMIC DNA]</scope>
    <source>
        <strain evidence="1 2">FBCC195</strain>
    </source>
</reference>
<comment type="caution">
    <text evidence="1">The sequence shown here is derived from an EMBL/GenBank/DDBJ whole genome shotgun (WGS) entry which is preliminary data.</text>
</comment>
<protein>
    <submittedName>
        <fullName evidence="1">Uncharacterized protein</fullName>
    </submittedName>
</protein>
<feature type="non-terminal residue" evidence="1">
    <location>
        <position position="431"/>
    </location>
</feature>
<sequence length="431" mass="49641">MTAGLDTRTVRIPIDVGTPSPPEPPLWAARGKRIVTARRSKIRYRVVEIQDIGTAFERILSYYQPRVRPNEGPRFKSFKSSDHVFVFRILTNDLIFDPIFDVCSPATFLLFSRTCRIAYTAVHSYIKRAFNINRHLSQYFHDPLAFRSLQARTSTLVSGSSALQFFNRLTYDDSDLDIYVPLKSRQEVGRWILGQGYTFKPNSVQHKDLDVALEEVHNDLNVYYTLSGVSSVFTFKKRSEHDPGRELQVQVIVASQAPMEVILNFHSSVVLNVIAWDAAYSLYPHATFERRLSLFLLGRKRDESAIQKYENRGWKMLYDIPLRDPTHVSPDFTFAPRWIGDGHSWTIRLPTEGIVLPSGANEHSAALTRDPCIATDWQLTGSQTIPEIWCTVVKHPNFRYMYVTARRRLLHEIWDSQIRVGTAEDTEERKT</sequence>
<organism evidence="1 2">
    <name type="scientific">Hermanssonia centrifuga</name>
    <dbReference type="NCBI Taxonomy" id="98765"/>
    <lineage>
        <taxon>Eukaryota</taxon>
        <taxon>Fungi</taxon>
        <taxon>Dikarya</taxon>
        <taxon>Basidiomycota</taxon>
        <taxon>Agaricomycotina</taxon>
        <taxon>Agaricomycetes</taxon>
        <taxon>Polyporales</taxon>
        <taxon>Meruliaceae</taxon>
        <taxon>Hermanssonia</taxon>
    </lineage>
</organism>
<dbReference type="STRING" id="98765.A0A2R6QIP3"/>
<dbReference type="Proteomes" id="UP000186601">
    <property type="component" value="Unassembled WGS sequence"/>
</dbReference>
<dbReference type="OrthoDB" id="3041043at2759"/>
<name>A0A2R6QIP3_9APHY</name>
<dbReference type="AlphaFoldDB" id="A0A2R6QIP3"/>
<keyword evidence="2" id="KW-1185">Reference proteome</keyword>
<accession>A0A2R6QIP3</accession>
<evidence type="ECO:0000313" key="1">
    <source>
        <dbReference type="EMBL" id="PSS08866.1"/>
    </source>
</evidence>
<gene>
    <name evidence="1" type="ORF">PHLCEN_2v3481</name>
</gene>
<proteinExistence type="predicted"/>
<evidence type="ECO:0000313" key="2">
    <source>
        <dbReference type="Proteomes" id="UP000186601"/>
    </source>
</evidence>